<name>A0A4Y7TC29_COPMI</name>
<organism evidence="1 2">
    <name type="scientific">Coprinellus micaceus</name>
    <name type="common">Glistening ink-cap mushroom</name>
    <name type="synonym">Coprinus micaceus</name>
    <dbReference type="NCBI Taxonomy" id="71717"/>
    <lineage>
        <taxon>Eukaryota</taxon>
        <taxon>Fungi</taxon>
        <taxon>Dikarya</taxon>
        <taxon>Basidiomycota</taxon>
        <taxon>Agaricomycotina</taxon>
        <taxon>Agaricomycetes</taxon>
        <taxon>Agaricomycetidae</taxon>
        <taxon>Agaricales</taxon>
        <taxon>Agaricineae</taxon>
        <taxon>Psathyrellaceae</taxon>
        <taxon>Coprinellus</taxon>
    </lineage>
</organism>
<proteinExistence type="predicted"/>
<evidence type="ECO:0000313" key="2">
    <source>
        <dbReference type="Proteomes" id="UP000298030"/>
    </source>
</evidence>
<sequence length="70" mass="8023">MGSQTDYASHRRLGTSANPALPVGCLDRRWYVSRCTFRFDHLKLWFSMCIIPVINHRGAEEEGAEMSHGR</sequence>
<dbReference type="AlphaFoldDB" id="A0A4Y7TC29"/>
<protein>
    <submittedName>
        <fullName evidence="1">Uncharacterized protein</fullName>
    </submittedName>
</protein>
<evidence type="ECO:0000313" key="1">
    <source>
        <dbReference type="EMBL" id="TEB31488.1"/>
    </source>
</evidence>
<keyword evidence="2" id="KW-1185">Reference proteome</keyword>
<comment type="caution">
    <text evidence="1">The sequence shown here is derived from an EMBL/GenBank/DDBJ whole genome shotgun (WGS) entry which is preliminary data.</text>
</comment>
<reference evidence="1 2" key="1">
    <citation type="journal article" date="2019" name="Nat. Ecol. Evol.">
        <title>Megaphylogeny resolves global patterns of mushroom evolution.</title>
        <authorList>
            <person name="Varga T."/>
            <person name="Krizsan K."/>
            <person name="Foldi C."/>
            <person name="Dima B."/>
            <person name="Sanchez-Garcia M."/>
            <person name="Sanchez-Ramirez S."/>
            <person name="Szollosi G.J."/>
            <person name="Szarkandi J.G."/>
            <person name="Papp V."/>
            <person name="Albert L."/>
            <person name="Andreopoulos W."/>
            <person name="Angelini C."/>
            <person name="Antonin V."/>
            <person name="Barry K.W."/>
            <person name="Bougher N.L."/>
            <person name="Buchanan P."/>
            <person name="Buyck B."/>
            <person name="Bense V."/>
            <person name="Catcheside P."/>
            <person name="Chovatia M."/>
            <person name="Cooper J."/>
            <person name="Damon W."/>
            <person name="Desjardin D."/>
            <person name="Finy P."/>
            <person name="Geml J."/>
            <person name="Haridas S."/>
            <person name="Hughes K."/>
            <person name="Justo A."/>
            <person name="Karasinski D."/>
            <person name="Kautmanova I."/>
            <person name="Kiss B."/>
            <person name="Kocsube S."/>
            <person name="Kotiranta H."/>
            <person name="LaButti K.M."/>
            <person name="Lechner B.E."/>
            <person name="Liimatainen K."/>
            <person name="Lipzen A."/>
            <person name="Lukacs Z."/>
            <person name="Mihaltcheva S."/>
            <person name="Morgado L.N."/>
            <person name="Niskanen T."/>
            <person name="Noordeloos M.E."/>
            <person name="Ohm R.A."/>
            <person name="Ortiz-Santana B."/>
            <person name="Ovrebo C."/>
            <person name="Racz N."/>
            <person name="Riley R."/>
            <person name="Savchenko A."/>
            <person name="Shiryaev A."/>
            <person name="Soop K."/>
            <person name="Spirin V."/>
            <person name="Szebenyi C."/>
            <person name="Tomsovsky M."/>
            <person name="Tulloss R.E."/>
            <person name="Uehling J."/>
            <person name="Grigoriev I.V."/>
            <person name="Vagvolgyi C."/>
            <person name="Papp T."/>
            <person name="Martin F.M."/>
            <person name="Miettinen O."/>
            <person name="Hibbett D.S."/>
            <person name="Nagy L.G."/>
        </authorList>
    </citation>
    <scope>NUCLEOTIDE SEQUENCE [LARGE SCALE GENOMIC DNA]</scope>
    <source>
        <strain evidence="1 2">FP101781</strain>
    </source>
</reference>
<gene>
    <name evidence="1" type="ORF">FA13DRAFT_1732337</name>
</gene>
<dbReference type="EMBL" id="QPFP01000018">
    <property type="protein sequence ID" value="TEB31488.1"/>
    <property type="molecule type" value="Genomic_DNA"/>
</dbReference>
<accession>A0A4Y7TC29</accession>
<dbReference type="Proteomes" id="UP000298030">
    <property type="component" value="Unassembled WGS sequence"/>
</dbReference>